<evidence type="ECO:0000256" key="1">
    <source>
        <dbReference type="SAM" id="MobiDB-lite"/>
    </source>
</evidence>
<protein>
    <submittedName>
        <fullName evidence="3">Uncharacterized protein</fullName>
    </submittedName>
</protein>
<dbReference type="RefSeq" id="WP_143053074.1">
    <property type="nucleotide sequence ID" value="NZ_FOBH01000006.1"/>
</dbReference>
<feature type="compositionally biased region" description="Polar residues" evidence="1">
    <location>
        <begin position="98"/>
        <end position="107"/>
    </location>
</feature>
<proteinExistence type="predicted"/>
<evidence type="ECO:0000313" key="3">
    <source>
        <dbReference type="EMBL" id="SEL17226.1"/>
    </source>
</evidence>
<dbReference type="OrthoDB" id="8565695at2"/>
<dbReference type="EMBL" id="FOBH01000006">
    <property type="protein sequence ID" value="SEL17226.1"/>
    <property type="molecule type" value="Genomic_DNA"/>
</dbReference>
<gene>
    <name evidence="3" type="ORF">SAMN05216387_10619</name>
</gene>
<dbReference type="AlphaFoldDB" id="A0A1H7N0W1"/>
<sequence>MNRIPILRNSAVSAALVSIMLLPVPNAAHAQAGAATQNSTGTQSTPAQANAAQTSSAAGQPAAGWSETAPDRGNWFSRIFGSSASGPARSDQAGSGGTWSSARQGYSTCRDAASGQEDFLCKLGRILWGPDTPRGPNRDMDDNVAAGGAGG</sequence>
<organism evidence="3 4">
    <name type="scientific">Nitrosovibrio tenuis</name>
    <dbReference type="NCBI Taxonomy" id="1233"/>
    <lineage>
        <taxon>Bacteria</taxon>
        <taxon>Pseudomonadati</taxon>
        <taxon>Pseudomonadota</taxon>
        <taxon>Betaproteobacteria</taxon>
        <taxon>Nitrosomonadales</taxon>
        <taxon>Nitrosomonadaceae</taxon>
        <taxon>Nitrosovibrio</taxon>
    </lineage>
</organism>
<feature type="signal peptide" evidence="2">
    <location>
        <begin position="1"/>
        <end position="30"/>
    </location>
</feature>
<feature type="compositionally biased region" description="Low complexity" evidence="1">
    <location>
        <begin position="42"/>
        <end position="58"/>
    </location>
</feature>
<evidence type="ECO:0000313" key="4">
    <source>
        <dbReference type="Proteomes" id="UP000198620"/>
    </source>
</evidence>
<evidence type="ECO:0000256" key="2">
    <source>
        <dbReference type="SAM" id="SignalP"/>
    </source>
</evidence>
<accession>A0A1H7N0W1</accession>
<feature type="region of interest" description="Disordered" evidence="1">
    <location>
        <begin position="33"/>
        <end position="107"/>
    </location>
</feature>
<keyword evidence="4" id="KW-1185">Reference proteome</keyword>
<feature type="region of interest" description="Disordered" evidence="1">
    <location>
        <begin position="129"/>
        <end position="151"/>
    </location>
</feature>
<feature type="chain" id="PRO_5011731792" evidence="2">
    <location>
        <begin position="31"/>
        <end position="151"/>
    </location>
</feature>
<keyword evidence="2" id="KW-0732">Signal</keyword>
<reference evidence="3 4" key="1">
    <citation type="submission" date="2016-10" db="EMBL/GenBank/DDBJ databases">
        <authorList>
            <person name="de Groot N.N."/>
        </authorList>
    </citation>
    <scope>NUCLEOTIDE SEQUENCE [LARGE SCALE GENOMIC DNA]</scope>
    <source>
        <strain evidence="3 4">Nv1</strain>
    </source>
</reference>
<name>A0A1H7N0W1_9PROT</name>
<dbReference type="Proteomes" id="UP000198620">
    <property type="component" value="Unassembled WGS sequence"/>
</dbReference>